<dbReference type="Pfam" id="PF13302">
    <property type="entry name" value="Acetyltransf_3"/>
    <property type="match status" value="1"/>
</dbReference>
<keyword evidence="1 5" id="KW-0808">Transferase</keyword>
<evidence type="ECO:0000313" key="5">
    <source>
        <dbReference type="EMBL" id="GAW96182.1"/>
    </source>
</evidence>
<dbReference type="Proteomes" id="UP000197068">
    <property type="component" value="Unassembled WGS sequence"/>
</dbReference>
<reference evidence="5 6" key="1">
    <citation type="submission" date="2017-06" db="EMBL/GenBank/DDBJ databases">
        <title>Whole Genome Sequences of Colwellia marinimaniae MTCD1.</title>
        <authorList>
            <person name="Kusumoto H."/>
            <person name="Inoue M."/>
            <person name="Tanikawa K."/>
            <person name="Maeji H."/>
            <person name="Cameron J.H."/>
            <person name="Bartlett D.H."/>
        </authorList>
    </citation>
    <scope>NUCLEOTIDE SEQUENCE [LARGE SCALE GENOMIC DNA]</scope>
    <source>
        <strain evidence="5 6">MTCD1</strain>
    </source>
</reference>
<accession>A0ABQ0MV21</accession>
<dbReference type="RefSeq" id="WP_088568931.1">
    <property type="nucleotide sequence ID" value="NZ_BDQM01000012.1"/>
</dbReference>
<dbReference type="PANTHER" id="PTHR43792">
    <property type="entry name" value="GNAT FAMILY, PUTATIVE (AFU_ORTHOLOGUE AFUA_3G00765)-RELATED-RELATED"/>
    <property type="match status" value="1"/>
</dbReference>
<evidence type="ECO:0000256" key="1">
    <source>
        <dbReference type="ARBA" id="ARBA00022679"/>
    </source>
</evidence>
<dbReference type="GO" id="GO:0016746">
    <property type="term" value="F:acyltransferase activity"/>
    <property type="evidence" value="ECO:0007669"/>
    <property type="project" value="UniProtKB-KW"/>
</dbReference>
<keyword evidence="2 5" id="KW-0012">Acyltransferase</keyword>
<dbReference type="InterPro" id="IPR000182">
    <property type="entry name" value="GNAT_dom"/>
</dbReference>
<gene>
    <name evidence="5" type="ORF">MTCD1_01792</name>
</gene>
<organism evidence="5 6">
    <name type="scientific">Colwellia marinimaniae</name>
    <dbReference type="NCBI Taxonomy" id="1513592"/>
    <lineage>
        <taxon>Bacteria</taxon>
        <taxon>Pseudomonadati</taxon>
        <taxon>Pseudomonadota</taxon>
        <taxon>Gammaproteobacteria</taxon>
        <taxon>Alteromonadales</taxon>
        <taxon>Colwelliaceae</taxon>
        <taxon>Colwellia</taxon>
    </lineage>
</organism>
<evidence type="ECO:0000256" key="2">
    <source>
        <dbReference type="ARBA" id="ARBA00023315"/>
    </source>
</evidence>
<proteinExistence type="inferred from homology"/>
<dbReference type="InterPro" id="IPR051531">
    <property type="entry name" value="N-acetyltransferase"/>
</dbReference>
<sequence length="184" mass="21297">MLKSIPELKTENMIISVLNPIDFELLVKYENENRIYLSQWEPTRSPTYFSLEYTHKRVESNFKKFKSGSSISLVGFDKEQSKIICLCTFSNIVHGPFQACSLGYSISEKEQGKGLMFEMLQTSIQYVFDEYQLHRIMANFIPSNIRSKKLLNRLGFQKEGFAKSYLKIAGSWQDHVLTSKLNPS</sequence>
<evidence type="ECO:0000259" key="4">
    <source>
        <dbReference type="PROSITE" id="PS51186"/>
    </source>
</evidence>
<dbReference type="SUPFAM" id="SSF55729">
    <property type="entry name" value="Acyl-CoA N-acyltransferases (Nat)"/>
    <property type="match status" value="1"/>
</dbReference>
<comment type="similarity">
    <text evidence="3">Belongs to the acetyltransferase family. RimJ subfamily.</text>
</comment>
<keyword evidence="6" id="KW-1185">Reference proteome</keyword>
<dbReference type="InterPro" id="IPR016181">
    <property type="entry name" value="Acyl_CoA_acyltransferase"/>
</dbReference>
<name>A0ABQ0MV21_9GAMM</name>
<comment type="caution">
    <text evidence="5">The sequence shown here is derived from an EMBL/GenBank/DDBJ whole genome shotgun (WGS) entry which is preliminary data.</text>
</comment>
<dbReference type="PANTHER" id="PTHR43792:SF8">
    <property type="entry name" value="[RIBOSOMAL PROTEIN US5]-ALANINE N-ACETYLTRANSFERASE"/>
    <property type="match status" value="1"/>
</dbReference>
<dbReference type="EC" id="2.3.1.128" evidence="5"/>
<protein>
    <submittedName>
        <fullName evidence="5">Alanine acetyltransferase</fullName>
        <ecNumber evidence="5">2.3.1.128</ecNumber>
    </submittedName>
</protein>
<evidence type="ECO:0000256" key="3">
    <source>
        <dbReference type="ARBA" id="ARBA00038502"/>
    </source>
</evidence>
<feature type="domain" description="N-acetyltransferase" evidence="4">
    <location>
        <begin position="13"/>
        <end position="183"/>
    </location>
</feature>
<dbReference type="PROSITE" id="PS51186">
    <property type="entry name" value="GNAT"/>
    <property type="match status" value="1"/>
</dbReference>
<dbReference type="EMBL" id="BDQM01000012">
    <property type="protein sequence ID" value="GAW96182.1"/>
    <property type="molecule type" value="Genomic_DNA"/>
</dbReference>
<dbReference type="Gene3D" id="3.40.630.30">
    <property type="match status" value="1"/>
</dbReference>
<evidence type="ECO:0000313" key="6">
    <source>
        <dbReference type="Proteomes" id="UP000197068"/>
    </source>
</evidence>